<dbReference type="AlphaFoldDB" id="A0A225VE98"/>
<accession>A0A225VE98</accession>
<reference evidence="2" key="1">
    <citation type="submission" date="2017-03" db="EMBL/GenBank/DDBJ databases">
        <title>Phytopthora megakarya and P. palmivora, two closely related causual agents of cacao black pod achieved similar genome size and gene model numbers by different mechanisms.</title>
        <authorList>
            <person name="Ali S."/>
            <person name="Shao J."/>
            <person name="Larry D.J."/>
            <person name="Kronmiller B."/>
            <person name="Shen D."/>
            <person name="Strem M.D."/>
            <person name="Melnick R.L."/>
            <person name="Guiltinan M.J."/>
            <person name="Tyler B.M."/>
            <person name="Meinhardt L.W."/>
            <person name="Bailey B.A."/>
        </authorList>
    </citation>
    <scope>NUCLEOTIDE SEQUENCE [LARGE SCALE GENOMIC DNA]</scope>
    <source>
        <strain evidence="2">zdho120</strain>
    </source>
</reference>
<dbReference type="EMBL" id="NBNE01005408">
    <property type="protein sequence ID" value="OWZ03632.1"/>
    <property type="molecule type" value="Genomic_DNA"/>
</dbReference>
<comment type="caution">
    <text evidence="1">The sequence shown here is derived from an EMBL/GenBank/DDBJ whole genome shotgun (WGS) entry which is preliminary data.</text>
</comment>
<dbReference type="OrthoDB" id="93910at2759"/>
<sequence>MGPLKLPLRNTWIQQQGLSPKKAKGKRVDIIKRTIVAWNRISEKTVRKSFVNVFPRQFEAIEFM</sequence>
<evidence type="ECO:0000313" key="2">
    <source>
        <dbReference type="Proteomes" id="UP000198211"/>
    </source>
</evidence>
<gene>
    <name evidence="1" type="ORF">PHMEG_00024597</name>
</gene>
<keyword evidence="2" id="KW-1185">Reference proteome</keyword>
<name>A0A225VE98_9STRA</name>
<evidence type="ECO:0008006" key="3">
    <source>
        <dbReference type="Google" id="ProtNLM"/>
    </source>
</evidence>
<proteinExistence type="predicted"/>
<dbReference type="Proteomes" id="UP000198211">
    <property type="component" value="Unassembled WGS sequence"/>
</dbReference>
<organism evidence="1 2">
    <name type="scientific">Phytophthora megakarya</name>
    <dbReference type="NCBI Taxonomy" id="4795"/>
    <lineage>
        <taxon>Eukaryota</taxon>
        <taxon>Sar</taxon>
        <taxon>Stramenopiles</taxon>
        <taxon>Oomycota</taxon>
        <taxon>Peronosporomycetes</taxon>
        <taxon>Peronosporales</taxon>
        <taxon>Peronosporaceae</taxon>
        <taxon>Phytophthora</taxon>
    </lineage>
</organism>
<protein>
    <recommendedName>
        <fullName evidence="3">DDE-1 domain-containing protein</fullName>
    </recommendedName>
</protein>
<evidence type="ECO:0000313" key="1">
    <source>
        <dbReference type="EMBL" id="OWZ03632.1"/>
    </source>
</evidence>